<reference evidence="2" key="1">
    <citation type="submission" date="2018-05" db="EMBL/GenBank/DDBJ databases">
        <authorList>
            <person name="Lanie J.A."/>
            <person name="Ng W.-L."/>
            <person name="Kazmierczak K.M."/>
            <person name="Andrzejewski T.M."/>
            <person name="Davidsen T.M."/>
            <person name="Wayne K.J."/>
            <person name="Tettelin H."/>
            <person name="Glass J.I."/>
            <person name="Rusch D."/>
            <person name="Podicherti R."/>
            <person name="Tsui H.-C.T."/>
            <person name="Winkler M.E."/>
        </authorList>
    </citation>
    <scope>NUCLEOTIDE SEQUENCE</scope>
</reference>
<dbReference type="AlphaFoldDB" id="A0A382B1M7"/>
<feature type="transmembrane region" description="Helical" evidence="1">
    <location>
        <begin position="323"/>
        <end position="341"/>
    </location>
</feature>
<name>A0A382B1M7_9ZZZZ</name>
<evidence type="ECO:0000313" key="2">
    <source>
        <dbReference type="EMBL" id="SVB07619.1"/>
    </source>
</evidence>
<dbReference type="EMBL" id="UINC01027779">
    <property type="protein sequence ID" value="SVB07619.1"/>
    <property type="molecule type" value="Genomic_DNA"/>
</dbReference>
<sequence>MIKPITLIWLGFYSRIFVALFSGGQLVGDSYYYHWIASTRIKLGERELDVITLGGGQEALSLYPTLLTYLYSVSTDIYFIGCLSSIFVWLLSAYVLKKTLELLKTDNRTKYLVFLIYAFIPSSLINTSVPMREAFELLFVNLLIYSSLRIYLNKSMLHWLFLGISCLLIGQFHGVLYAFAAVILLMVIFSLFLRNRRRFPIQGYIIAVPAIIFLSTYAYGIFSDQVYDLDNGLFLTIQTYQEGTRHFTNFSRASYEPFTTGIEGPLGLVLFIPANLFQYLFEPMPWKISSILDIVLTFENILRAFLIFVALRGILKADVISRRPLLFIFLAYLILETFWSFGTTNWGTASRHHVPGLALLLIPGFYFYSKHSLNKKKLVRT</sequence>
<evidence type="ECO:0008006" key="3">
    <source>
        <dbReference type="Google" id="ProtNLM"/>
    </source>
</evidence>
<feature type="transmembrane region" description="Helical" evidence="1">
    <location>
        <begin position="111"/>
        <end position="129"/>
    </location>
</feature>
<evidence type="ECO:0000256" key="1">
    <source>
        <dbReference type="SAM" id="Phobius"/>
    </source>
</evidence>
<organism evidence="2">
    <name type="scientific">marine metagenome</name>
    <dbReference type="NCBI Taxonomy" id="408172"/>
    <lineage>
        <taxon>unclassified sequences</taxon>
        <taxon>metagenomes</taxon>
        <taxon>ecological metagenomes</taxon>
    </lineage>
</organism>
<feature type="transmembrane region" description="Helical" evidence="1">
    <location>
        <begin position="204"/>
        <end position="222"/>
    </location>
</feature>
<proteinExistence type="predicted"/>
<feature type="transmembrane region" description="Helical" evidence="1">
    <location>
        <begin position="288"/>
        <end position="311"/>
    </location>
</feature>
<feature type="transmembrane region" description="Helical" evidence="1">
    <location>
        <begin position="77"/>
        <end position="96"/>
    </location>
</feature>
<gene>
    <name evidence="2" type="ORF">METZ01_LOCUS160473</name>
</gene>
<feature type="transmembrane region" description="Helical" evidence="1">
    <location>
        <begin position="7"/>
        <end position="27"/>
    </location>
</feature>
<keyword evidence="1" id="KW-0812">Transmembrane</keyword>
<protein>
    <recommendedName>
        <fullName evidence="3">Glycosyltransferase RgtA/B/C/D-like domain-containing protein</fullName>
    </recommendedName>
</protein>
<keyword evidence="1" id="KW-0472">Membrane</keyword>
<feature type="transmembrane region" description="Helical" evidence="1">
    <location>
        <begin position="353"/>
        <end position="369"/>
    </location>
</feature>
<feature type="transmembrane region" description="Helical" evidence="1">
    <location>
        <begin position="159"/>
        <end position="192"/>
    </location>
</feature>
<keyword evidence="1" id="KW-1133">Transmembrane helix</keyword>
<accession>A0A382B1M7</accession>